<dbReference type="InterPro" id="IPR013783">
    <property type="entry name" value="Ig-like_fold"/>
</dbReference>
<accession>A0A5C7FQZ4</accession>
<dbReference type="NCBIfam" id="NF038133">
    <property type="entry name" value="choice_anch_L"/>
    <property type="match status" value="1"/>
</dbReference>
<dbReference type="InterPro" id="IPR035914">
    <property type="entry name" value="Sperma_CUB_dom_sf"/>
</dbReference>
<gene>
    <name evidence="3" type="ORF">FUA23_17300</name>
</gene>
<dbReference type="EMBL" id="VOXD01000031">
    <property type="protein sequence ID" value="TXF87815.1"/>
    <property type="molecule type" value="Genomic_DNA"/>
</dbReference>
<dbReference type="InterPro" id="IPR038081">
    <property type="entry name" value="CalX-like_sf"/>
</dbReference>
<evidence type="ECO:0000313" key="3">
    <source>
        <dbReference type="EMBL" id="TXF87815.1"/>
    </source>
</evidence>
<dbReference type="InterPro" id="IPR000601">
    <property type="entry name" value="PKD_dom"/>
</dbReference>
<dbReference type="InterPro" id="IPR026341">
    <property type="entry name" value="T9SS_type_B"/>
</dbReference>
<feature type="signal peptide" evidence="1">
    <location>
        <begin position="1"/>
        <end position="21"/>
    </location>
</feature>
<evidence type="ECO:0000313" key="4">
    <source>
        <dbReference type="Proteomes" id="UP000321907"/>
    </source>
</evidence>
<dbReference type="RefSeq" id="WP_147932025.1">
    <property type="nucleotide sequence ID" value="NZ_VOXD01000031.1"/>
</dbReference>
<dbReference type="InterPro" id="IPR036179">
    <property type="entry name" value="Ig-like_dom_sf"/>
</dbReference>
<keyword evidence="4" id="KW-1185">Reference proteome</keyword>
<dbReference type="Gene3D" id="2.60.40.10">
    <property type="entry name" value="Immunoglobulins"/>
    <property type="match status" value="1"/>
</dbReference>
<dbReference type="Proteomes" id="UP000321907">
    <property type="component" value="Unassembled WGS sequence"/>
</dbReference>
<comment type="caution">
    <text evidence="3">The sequence shown here is derived from an EMBL/GenBank/DDBJ whole genome shotgun (WGS) entry which is preliminary data.</text>
</comment>
<dbReference type="InterPro" id="IPR049804">
    <property type="entry name" value="Choice_anch_L"/>
</dbReference>
<dbReference type="Pfam" id="PF00801">
    <property type="entry name" value="PKD"/>
    <property type="match status" value="1"/>
</dbReference>
<evidence type="ECO:0000259" key="2">
    <source>
        <dbReference type="Pfam" id="PF00801"/>
    </source>
</evidence>
<dbReference type="NCBIfam" id="TIGR04131">
    <property type="entry name" value="Bac_Flav_CTERM"/>
    <property type="match status" value="1"/>
</dbReference>
<organism evidence="3 4">
    <name type="scientific">Neolewinella aurantiaca</name>
    <dbReference type="NCBI Taxonomy" id="2602767"/>
    <lineage>
        <taxon>Bacteria</taxon>
        <taxon>Pseudomonadati</taxon>
        <taxon>Bacteroidota</taxon>
        <taxon>Saprospiria</taxon>
        <taxon>Saprospirales</taxon>
        <taxon>Lewinellaceae</taxon>
        <taxon>Neolewinella</taxon>
    </lineage>
</organism>
<dbReference type="Gene3D" id="2.60.120.290">
    <property type="entry name" value="Spermadhesin, CUB domain"/>
    <property type="match status" value="1"/>
</dbReference>
<dbReference type="OrthoDB" id="9765926at2"/>
<proteinExistence type="predicted"/>
<feature type="chain" id="PRO_5023051462" evidence="1">
    <location>
        <begin position="22"/>
        <end position="1364"/>
    </location>
</feature>
<evidence type="ECO:0000256" key="1">
    <source>
        <dbReference type="SAM" id="SignalP"/>
    </source>
</evidence>
<dbReference type="SUPFAM" id="SSF141072">
    <property type="entry name" value="CalX-like"/>
    <property type="match status" value="1"/>
</dbReference>
<reference evidence="3 4" key="1">
    <citation type="submission" date="2019-08" db="EMBL/GenBank/DDBJ databases">
        <title>Lewinella sp. strain SSH13 Genome sequencing and assembly.</title>
        <authorList>
            <person name="Kim I."/>
        </authorList>
    </citation>
    <scope>NUCLEOTIDE SEQUENCE [LARGE SCALE GENOMIC DNA]</scope>
    <source>
        <strain evidence="3 4">SSH13</strain>
    </source>
</reference>
<name>A0A5C7FQZ4_9BACT</name>
<dbReference type="SUPFAM" id="SSF48726">
    <property type="entry name" value="Immunoglobulin"/>
    <property type="match status" value="1"/>
</dbReference>
<protein>
    <submittedName>
        <fullName evidence="3">T9SS type B sorting domain-containing protein</fullName>
    </submittedName>
</protein>
<sequence length="1364" mass="145813">MKNRLLLLLICALTGLPNLFSQSTFLINEGSSTDCTGQLFDTGGPDGNYGTDENNVFVICPAGGSDCIEFTLEYYDFDNTTGGDRLTIYDGDFNNEIAEEIVVLGGTANSGGEADGGVCFRTFATNGCLSVAFNSDGDSERAGFSASWNCAPADCDAALPIEVDTSVTLDALTESIRRPGTVISNITLNCPSGQYGVFTGDGSDLGIPTGILLTTGSAAAAVGPNTGGSLGSDQLAPFGPGDADLDSLGTLLGDFNISQDACVLELDVVVNTDELVFDYAFGSDEYPEFVDNQVNDIFAFFISGPGIDGVAELNGQQNIAVLDNEQQTVVQIDSINDNSNNQYYRNNRLGQSVAYDGITSGYRGDPKTLRARANVIPCETYHLKLAIADRGDHLYDSGVFIGGLDGGLPDIDITMTAGIDFLVEECLNVEDSIRITYNNRKDVPQSFELQTGGSAERNVDYILPGLPANIVFPPGLSVLTFPIVIIADGTEEGEEEITFTFVADFGCNTDVDVSAVSIPLRDRIDVELVAENSTGPIYFCPGSTFDLSATGASSYTWSTNTGVIIATGNVTSVTPEGDGQVTLVGTVGFCTDTLVFDLVAVETEVEITNPDTLMICRGDTVQLMQTNNVEDQGVNWLTTSGFIDSPDTPNPFVVPNFSRFYTVEVGPGGGCSAKDSIYIDVDVFIVPELISDTLLCQGYPIMLASDSLRVTGNTLYDFSPGDFLADSTDVNAVYDPAVFIDTTFTLVSTAENGACSDTQSVRVELIRSNLEIFGGDTIFRCVGDEVTVIEVGADPFAGLDVRWFPSTGVIGSTTESTLRVAPQTEVKYYVEAIVNGCYQIDSVVVRTDSLPANTDLTLDPLKDPFCQGDTFYIQSPIYDVGDFPLITHEWTVAPGIASPQELYNAVVFAQDSALFTRITENGACGRIDTFQVNVIKPPILIFDPADPSVCPGTPLQINVSFDPSGPNGELEWEDPNGTLSCDDCLDPVATVNEPTSYNIEVTSEGSDCTMPSMYAIDIIVDQEPVLTNETTVCTGDARRVIVGNINPDYTYRIVGGGIDSSDPEVLVTPPADNTTYVVTTIGECETFTDEVTFRLRDQFTVSASGPEVVCKGDDVTLTAQLSDDTQGTFVWTVDGEEIGTGIQISVTPEMAATYVVTFTGDACGTTATASTSVDVVAADFEPIVIATLENGVEVDTVFSGNTVTLSVLGVPDGLAVNYEWSGNLNPDMGNGETITVMVPGPNENAPDNLRYNVTVTTQEGGCPFFDGIVTKIEESDYEIPELITPNGDDVNDEFRVYYGGQITDFSMIIFNRWGQQIYSSSDVDQAWDGTKNGTPQNSDIYLYLVKFRINGAEVSEEGQFSLVR</sequence>
<feature type="domain" description="PKD" evidence="2">
    <location>
        <begin position="1098"/>
        <end position="1175"/>
    </location>
</feature>
<dbReference type="Pfam" id="PF13585">
    <property type="entry name" value="CHU_C"/>
    <property type="match status" value="1"/>
</dbReference>
<keyword evidence="1" id="KW-0732">Signal</keyword>